<keyword evidence="2 6" id="KW-0808">Transferase</keyword>
<dbReference type="PANTHER" id="PTHR43464:SF19">
    <property type="entry name" value="UBIQUINONE BIOSYNTHESIS O-METHYLTRANSFERASE, MITOCHONDRIAL"/>
    <property type="match status" value="1"/>
</dbReference>
<reference evidence="5" key="3">
    <citation type="submission" date="2020-02" db="EMBL/GenBank/DDBJ databases">
        <authorList>
            <person name="Matsumoto Y."/>
            <person name="Motooka D."/>
            <person name="Nakamura S."/>
        </authorList>
    </citation>
    <scope>NUCLEOTIDE SEQUENCE</scope>
    <source>
        <strain evidence="5">JCM 18113</strain>
    </source>
</reference>
<dbReference type="GO" id="GO:0032259">
    <property type="term" value="P:methylation"/>
    <property type="evidence" value="ECO:0007669"/>
    <property type="project" value="UniProtKB-KW"/>
</dbReference>
<name>A0A1X0FCA1_MYCNT</name>
<evidence type="ECO:0000313" key="6">
    <source>
        <dbReference type="EMBL" id="ORA99107.1"/>
    </source>
</evidence>
<dbReference type="CDD" id="cd02440">
    <property type="entry name" value="AdoMet_MTases"/>
    <property type="match status" value="1"/>
</dbReference>
<dbReference type="SUPFAM" id="SSF53335">
    <property type="entry name" value="S-adenosyl-L-methionine-dependent methyltransferases"/>
    <property type="match status" value="1"/>
</dbReference>
<dbReference type="AlphaFoldDB" id="A0A1X0FCA1"/>
<feature type="domain" description="Methyltransferase" evidence="4">
    <location>
        <begin position="44"/>
        <end position="121"/>
    </location>
</feature>
<dbReference type="EMBL" id="MVHW01000041">
    <property type="protein sequence ID" value="ORA99107.1"/>
    <property type="molecule type" value="Genomic_DNA"/>
</dbReference>
<evidence type="ECO:0000259" key="4">
    <source>
        <dbReference type="Pfam" id="PF13649"/>
    </source>
</evidence>
<gene>
    <name evidence="6" type="ORF">BST30_24940</name>
    <name evidence="5" type="ORF">MMAN_11040</name>
</gene>
<dbReference type="InterPro" id="IPR041698">
    <property type="entry name" value="Methyltransf_25"/>
</dbReference>
<dbReference type="Proteomes" id="UP000465812">
    <property type="component" value="Chromosome"/>
</dbReference>
<evidence type="ECO:0000313" key="7">
    <source>
        <dbReference type="Proteomes" id="UP000192760"/>
    </source>
</evidence>
<keyword evidence="1 6" id="KW-0489">Methyltransferase</keyword>
<reference evidence="6 7" key="1">
    <citation type="submission" date="2017-02" db="EMBL/GenBank/DDBJ databases">
        <title>The new phylogeny of genus Mycobacterium.</title>
        <authorList>
            <person name="Tortoli E."/>
            <person name="Trovato A."/>
            <person name="Cirillo D.M."/>
        </authorList>
    </citation>
    <scope>NUCLEOTIDE SEQUENCE [LARGE SCALE GENOMIC DNA]</scope>
    <source>
        <strain evidence="6 7">DSM 45255</strain>
    </source>
</reference>
<reference evidence="5 8" key="2">
    <citation type="journal article" date="2019" name="Emerg. Microbes Infect.">
        <title>Comprehensive subspecies identification of 175 nontuberculous mycobacteria species based on 7547 genomic profiles.</title>
        <authorList>
            <person name="Matsumoto Y."/>
            <person name="Kinjo T."/>
            <person name="Motooka D."/>
            <person name="Nabeya D."/>
            <person name="Jung N."/>
            <person name="Uechi K."/>
            <person name="Horii T."/>
            <person name="Iida T."/>
            <person name="Fujita J."/>
            <person name="Nakamura S."/>
        </authorList>
    </citation>
    <scope>NUCLEOTIDE SEQUENCE [LARGE SCALE GENOMIC DNA]</scope>
    <source>
        <strain evidence="5 8">JCM 18113</strain>
    </source>
</reference>
<proteinExistence type="predicted"/>
<dbReference type="GO" id="GO:0008168">
    <property type="term" value="F:methyltransferase activity"/>
    <property type="evidence" value="ECO:0007669"/>
    <property type="project" value="UniProtKB-KW"/>
</dbReference>
<keyword evidence="8" id="KW-1185">Reference proteome</keyword>
<sequence>MGEADRQRWDERYAAMGPPPLSSVALPGVFAGHADLFPTAGRALDLACGQGAGAVWLASRGLQVVGLDVSPVAIGQARELAQRAAVGDRCRFNVVDFDGGLPAGSPVDVILCCKFRDPRLDRAIIERLAPRGLLAIAALSEVGASPGPFRAAPGELPAAFAGLDLIGAGEGDGQAWLLARR</sequence>
<dbReference type="PANTHER" id="PTHR43464">
    <property type="entry name" value="METHYLTRANSFERASE"/>
    <property type="match status" value="1"/>
</dbReference>
<evidence type="ECO:0000256" key="2">
    <source>
        <dbReference type="ARBA" id="ARBA00022679"/>
    </source>
</evidence>
<organism evidence="6 7">
    <name type="scientific">Mycobacterium mantenii</name>
    <dbReference type="NCBI Taxonomy" id="560555"/>
    <lineage>
        <taxon>Bacteria</taxon>
        <taxon>Bacillati</taxon>
        <taxon>Actinomycetota</taxon>
        <taxon>Actinomycetes</taxon>
        <taxon>Mycobacteriales</taxon>
        <taxon>Mycobacteriaceae</taxon>
        <taxon>Mycobacterium</taxon>
        <taxon>Mycobacterium avium complex (MAC)</taxon>
    </lineage>
</organism>
<evidence type="ECO:0000256" key="1">
    <source>
        <dbReference type="ARBA" id="ARBA00022603"/>
    </source>
</evidence>
<dbReference type="Proteomes" id="UP000192760">
    <property type="component" value="Unassembled WGS sequence"/>
</dbReference>
<evidence type="ECO:0000313" key="8">
    <source>
        <dbReference type="Proteomes" id="UP000465812"/>
    </source>
</evidence>
<keyword evidence="3" id="KW-0949">S-adenosyl-L-methionine</keyword>
<dbReference type="EMBL" id="AP022590">
    <property type="protein sequence ID" value="BBY36970.1"/>
    <property type="molecule type" value="Genomic_DNA"/>
</dbReference>
<dbReference type="RefSeq" id="WP_083099093.1">
    <property type="nucleotide sequence ID" value="NZ_AP022590.1"/>
</dbReference>
<dbReference type="Gene3D" id="3.40.50.150">
    <property type="entry name" value="Vaccinia Virus protein VP39"/>
    <property type="match status" value="1"/>
</dbReference>
<dbReference type="STRING" id="560555.BST30_24940"/>
<evidence type="ECO:0000256" key="3">
    <source>
        <dbReference type="ARBA" id="ARBA00022691"/>
    </source>
</evidence>
<accession>A0A1X0FCA1</accession>
<dbReference type="Pfam" id="PF13649">
    <property type="entry name" value="Methyltransf_25"/>
    <property type="match status" value="1"/>
</dbReference>
<dbReference type="InterPro" id="IPR029063">
    <property type="entry name" value="SAM-dependent_MTases_sf"/>
</dbReference>
<protein>
    <submittedName>
        <fullName evidence="6">SAM-dependent methyltransferase</fullName>
    </submittedName>
</protein>
<evidence type="ECO:0000313" key="5">
    <source>
        <dbReference type="EMBL" id="BBY36970.1"/>
    </source>
</evidence>